<dbReference type="CDD" id="cd15831">
    <property type="entry name" value="BTAD"/>
    <property type="match status" value="1"/>
</dbReference>
<dbReference type="Pfam" id="PF00931">
    <property type="entry name" value="NB-ARC"/>
    <property type="match status" value="1"/>
</dbReference>
<dbReference type="InterPro" id="IPR001867">
    <property type="entry name" value="OmpR/PhoB-type_DNA-bd"/>
</dbReference>
<dbReference type="InterPro" id="IPR016032">
    <property type="entry name" value="Sig_transdc_resp-reg_C-effctor"/>
</dbReference>
<dbReference type="InterPro" id="IPR036388">
    <property type="entry name" value="WH-like_DNA-bd_sf"/>
</dbReference>
<dbReference type="Gene3D" id="1.25.40.10">
    <property type="entry name" value="Tetratricopeptide repeat domain"/>
    <property type="match status" value="3"/>
</dbReference>
<dbReference type="InterPro" id="IPR005158">
    <property type="entry name" value="BTAD"/>
</dbReference>
<name>A0A2T0T042_9PSEU</name>
<evidence type="ECO:0000256" key="2">
    <source>
        <dbReference type="ARBA" id="ARBA00023015"/>
    </source>
</evidence>
<dbReference type="GO" id="GO:0043531">
    <property type="term" value="F:ADP binding"/>
    <property type="evidence" value="ECO:0007669"/>
    <property type="project" value="InterPro"/>
</dbReference>
<keyword evidence="2" id="KW-0805">Transcription regulation</keyword>
<dbReference type="EMBL" id="PVTF01000008">
    <property type="protein sequence ID" value="PRY39045.1"/>
    <property type="molecule type" value="Genomic_DNA"/>
</dbReference>
<dbReference type="GO" id="GO:0003677">
    <property type="term" value="F:DNA binding"/>
    <property type="evidence" value="ECO:0007669"/>
    <property type="project" value="UniProtKB-KW"/>
</dbReference>
<dbReference type="Gene3D" id="3.40.50.300">
    <property type="entry name" value="P-loop containing nucleotide triphosphate hydrolases"/>
    <property type="match status" value="1"/>
</dbReference>
<feature type="domain" description="Bacterial transcriptional activator" evidence="6">
    <location>
        <begin position="93"/>
        <end position="233"/>
    </location>
</feature>
<dbReference type="RefSeq" id="WP_245887056.1">
    <property type="nucleotide sequence ID" value="NZ_PVTF01000008.1"/>
</dbReference>
<dbReference type="PANTHER" id="PTHR35807">
    <property type="entry name" value="TRANSCRIPTIONAL REGULATOR REDD-RELATED"/>
    <property type="match status" value="1"/>
</dbReference>
<evidence type="ECO:0000256" key="4">
    <source>
        <dbReference type="ARBA" id="ARBA00023163"/>
    </source>
</evidence>
<evidence type="ECO:0000259" key="5">
    <source>
        <dbReference type="SMART" id="SM00862"/>
    </source>
</evidence>
<dbReference type="InterPro" id="IPR019734">
    <property type="entry name" value="TPR_rpt"/>
</dbReference>
<dbReference type="InterPro" id="IPR027417">
    <property type="entry name" value="P-loop_NTPase"/>
</dbReference>
<dbReference type="SUPFAM" id="SSF46894">
    <property type="entry name" value="C-terminal effector domain of the bipartite response regulators"/>
    <property type="match status" value="1"/>
</dbReference>
<keyword evidence="3 7" id="KW-0238">DNA-binding</keyword>
<dbReference type="InterPro" id="IPR051677">
    <property type="entry name" value="AfsR-DnrI-RedD_regulator"/>
</dbReference>
<dbReference type="PANTHER" id="PTHR35807:SF1">
    <property type="entry name" value="TRANSCRIPTIONAL REGULATOR REDD"/>
    <property type="match status" value="1"/>
</dbReference>
<sequence>MRVLGVLELVDADGARVTPAAGKQRVLLALLSLHAGEWVPVDRLVDALWGDAPPPSAAGNLKTYVWKLRRLLPPGAIVHDRNGYRVRVGRAELDVTAFEDLVAEGAQAPPERAVDVLREALALWRGTPFEELSGGAVDAVRARLGEQRLTAHEHLAEALVALGRHDDAIATLRELTAEHPFREHLRGILMSALHRAGRSAEALEVYEEARAVLDAELGLLPGAELRGLHALVLNGDPGPDGGPGPDHGPVAQLPAAPRGFVGRDEALRALDEGGAVQVLTGTAGVGKSALALHWAHRARSRFPDGQLFVNLRGHSAGAPLTARQALEELLQALAVDPTRRPAGVDGAAGAYRSALADRRVLVLLDDAVDVAQVRPLLPGTEACTVLVTSRNRLDGLVVHEGARQQRLAALDAEDARGVLDRIVGHPRVAAEPEAAAELVALCGGLPLALRVAAAHLAAQPERRIADYAAELRTGDRLAALELHGDPTAAVGPAIDLSYAARTPSARRVFRLVGLVPGPDTTAPAVAALADTDLAGVGRELRELVAANLLDQPAPGRYAQHELLRLHAAERAAQDGPDPLERLLTWYAATAQAASEALDPGPTRLPGTVEWRTRVPLSFDDAKAALDWFTAEAPNIAAVVELATATGRHRLAWQVAETAKGFFLRGNTAQWATVVRSALRAAEADDHPHARFATNNSAGLLDLVRGEHDSAAGYFRTALTWSVTAQWPLGTATVLSNLGLLHFYTGPLEVAFDHLRRAEEVSSRERTCLTQEGVVLINLGSTAFKLGRPAEAVRYLDRALAAQDASGNDRTRGEALLALAEVHLHVGDLGKATDLLDVLAAHVRRVPVHHETAWYLDLRGRLVSLLGDHDHAADLLAEAVEAANGHHVVGVDAQNSLAAVLSLRSRFAEAEALHLRALAAADHSRYLQGRIDALLGLVAVHRHRGDLARAGQDATAALDLARYTGHRHQQGRALAALGAVHLGRGDHRTGVEHVESARRVHIGTGHRLGEAGALLLLAEAAARDGDATGADRHVLNADHLLAAIGVPRTTRLSAPG</sequence>
<keyword evidence="8" id="KW-1185">Reference proteome</keyword>
<dbReference type="Proteomes" id="UP000239494">
    <property type="component" value="Unassembled WGS sequence"/>
</dbReference>
<reference evidence="7 8" key="1">
    <citation type="submission" date="2018-03" db="EMBL/GenBank/DDBJ databases">
        <title>Genomic Encyclopedia of Archaeal and Bacterial Type Strains, Phase II (KMG-II): from individual species to whole genera.</title>
        <authorList>
            <person name="Goeker M."/>
        </authorList>
    </citation>
    <scope>NUCLEOTIDE SEQUENCE [LARGE SCALE GENOMIC DNA]</scope>
    <source>
        <strain evidence="7 8">DSM 44720</strain>
    </source>
</reference>
<dbReference type="Pfam" id="PF03704">
    <property type="entry name" value="BTAD"/>
    <property type="match status" value="1"/>
</dbReference>
<proteinExistence type="inferred from homology"/>
<dbReference type="PRINTS" id="PR00364">
    <property type="entry name" value="DISEASERSIST"/>
</dbReference>
<protein>
    <submittedName>
        <fullName evidence="7">DNA-binding SARP family transcriptional activator</fullName>
    </submittedName>
</protein>
<comment type="caution">
    <text evidence="7">The sequence shown here is derived from an EMBL/GenBank/DDBJ whole genome shotgun (WGS) entry which is preliminary data.</text>
</comment>
<evidence type="ECO:0000256" key="3">
    <source>
        <dbReference type="ARBA" id="ARBA00023125"/>
    </source>
</evidence>
<organism evidence="7 8">
    <name type="scientific">Umezawaea tangerina</name>
    <dbReference type="NCBI Taxonomy" id="84725"/>
    <lineage>
        <taxon>Bacteria</taxon>
        <taxon>Bacillati</taxon>
        <taxon>Actinomycetota</taxon>
        <taxon>Actinomycetes</taxon>
        <taxon>Pseudonocardiales</taxon>
        <taxon>Pseudonocardiaceae</taxon>
        <taxon>Umezawaea</taxon>
    </lineage>
</organism>
<dbReference type="GO" id="GO:0000160">
    <property type="term" value="P:phosphorelay signal transduction system"/>
    <property type="evidence" value="ECO:0007669"/>
    <property type="project" value="InterPro"/>
</dbReference>
<dbReference type="GO" id="GO:0006355">
    <property type="term" value="P:regulation of DNA-templated transcription"/>
    <property type="evidence" value="ECO:0007669"/>
    <property type="project" value="InterPro"/>
</dbReference>
<dbReference type="SUPFAM" id="SSF52540">
    <property type="entry name" value="P-loop containing nucleoside triphosphate hydrolases"/>
    <property type="match status" value="1"/>
</dbReference>
<accession>A0A2T0T042</accession>
<dbReference type="SMART" id="SM01043">
    <property type="entry name" value="BTAD"/>
    <property type="match status" value="1"/>
</dbReference>
<dbReference type="SMART" id="SM00862">
    <property type="entry name" value="Trans_reg_C"/>
    <property type="match status" value="1"/>
</dbReference>
<evidence type="ECO:0000313" key="8">
    <source>
        <dbReference type="Proteomes" id="UP000239494"/>
    </source>
</evidence>
<dbReference type="Gene3D" id="1.10.10.10">
    <property type="entry name" value="Winged helix-like DNA-binding domain superfamily/Winged helix DNA-binding domain"/>
    <property type="match status" value="1"/>
</dbReference>
<dbReference type="AlphaFoldDB" id="A0A2T0T042"/>
<evidence type="ECO:0000259" key="6">
    <source>
        <dbReference type="SMART" id="SM01043"/>
    </source>
</evidence>
<gene>
    <name evidence="7" type="ORF">CLV43_108445</name>
</gene>
<dbReference type="InterPro" id="IPR002182">
    <property type="entry name" value="NB-ARC"/>
</dbReference>
<comment type="similarity">
    <text evidence="1">Belongs to the AfsR/DnrI/RedD regulatory family.</text>
</comment>
<dbReference type="Pfam" id="PF13424">
    <property type="entry name" value="TPR_12"/>
    <property type="match status" value="2"/>
</dbReference>
<dbReference type="SMART" id="SM00028">
    <property type="entry name" value="TPR"/>
    <property type="match status" value="7"/>
</dbReference>
<dbReference type="SUPFAM" id="SSF48452">
    <property type="entry name" value="TPR-like"/>
    <property type="match status" value="3"/>
</dbReference>
<evidence type="ECO:0000256" key="1">
    <source>
        <dbReference type="ARBA" id="ARBA00005820"/>
    </source>
</evidence>
<dbReference type="InterPro" id="IPR011990">
    <property type="entry name" value="TPR-like_helical_dom_sf"/>
</dbReference>
<feature type="domain" description="OmpR/PhoB-type" evidence="5">
    <location>
        <begin position="14"/>
        <end position="86"/>
    </location>
</feature>
<evidence type="ECO:0000313" key="7">
    <source>
        <dbReference type="EMBL" id="PRY39045.1"/>
    </source>
</evidence>
<keyword evidence="4" id="KW-0804">Transcription</keyword>